<evidence type="ECO:0000313" key="1">
    <source>
        <dbReference type="EMBL" id="QNN59428.1"/>
    </source>
</evidence>
<dbReference type="AlphaFoldDB" id="A0A7G9RV03"/>
<reference evidence="1 2" key="1">
    <citation type="submission" date="2020-08" db="EMBL/GenBank/DDBJ databases">
        <title>Genome sequence of Diaphorobacter ruginosibacter DSM 27467T.</title>
        <authorList>
            <person name="Hyun D.-W."/>
            <person name="Bae J.-W."/>
        </authorList>
    </citation>
    <scope>NUCLEOTIDE SEQUENCE [LARGE SCALE GENOMIC DNA]</scope>
    <source>
        <strain evidence="1 2">DSM 27467</strain>
    </source>
</reference>
<gene>
    <name evidence="1" type="ORF">H9K76_03960</name>
</gene>
<evidence type="ECO:0000313" key="2">
    <source>
        <dbReference type="Proteomes" id="UP000515811"/>
    </source>
</evidence>
<dbReference type="KEGG" id="drg:H9K76_03960"/>
<dbReference type="Proteomes" id="UP000515811">
    <property type="component" value="Chromosome"/>
</dbReference>
<accession>A0A7G9RV03</accession>
<name>A0A7G9RV03_9BURK</name>
<sequence length="192" mass="21008">MLALTACSPSPASFSPQAIFYPSDEQISSALEVQLASDPNSAAARELIQSLGGEKGRLRYAIDQVIYREQAYEVHYNAVLVMGQAGDDSLKMLYERMVPEDERAKLPEATLAAYSEWLTRHAQALKKNPAQQAQGQLLSDTLASLDKCYRQVQPGSEVVVMSGLGALLLPERKGLYAEKLAMPHTAVRCLPI</sequence>
<organism evidence="1 2">
    <name type="scientific">Diaphorobacter ruginosibacter</name>
    <dbReference type="NCBI Taxonomy" id="1715720"/>
    <lineage>
        <taxon>Bacteria</taxon>
        <taxon>Pseudomonadati</taxon>
        <taxon>Pseudomonadota</taxon>
        <taxon>Betaproteobacteria</taxon>
        <taxon>Burkholderiales</taxon>
        <taxon>Comamonadaceae</taxon>
        <taxon>Diaphorobacter</taxon>
    </lineage>
</organism>
<dbReference type="EMBL" id="CP060714">
    <property type="protein sequence ID" value="QNN59428.1"/>
    <property type="molecule type" value="Genomic_DNA"/>
</dbReference>
<proteinExistence type="predicted"/>
<protein>
    <submittedName>
        <fullName evidence="1">Uncharacterized protein</fullName>
    </submittedName>
</protein>
<keyword evidence="2" id="KW-1185">Reference proteome</keyword>